<evidence type="ECO:0000313" key="1">
    <source>
        <dbReference type="EMBL" id="HAF5844115.1"/>
    </source>
</evidence>
<organism evidence="1">
    <name type="scientific">Salmonella enterica</name>
    <name type="common">Salmonella choleraesuis</name>
    <dbReference type="NCBI Taxonomy" id="28901"/>
    <lineage>
        <taxon>Bacteria</taxon>
        <taxon>Pseudomonadati</taxon>
        <taxon>Pseudomonadota</taxon>
        <taxon>Gammaproteobacteria</taxon>
        <taxon>Enterobacterales</taxon>
        <taxon>Enterobacteriaceae</taxon>
        <taxon>Salmonella</taxon>
    </lineage>
</organism>
<reference evidence="1" key="2">
    <citation type="submission" date="2020-02" db="EMBL/GenBank/DDBJ databases">
        <authorList>
            <consortium name="NCBI Pathogen Detection Project"/>
        </authorList>
    </citation>
    <scope>NUCLEOTIDE SEQUENCE</scope>
    <source>
        <strain evidence="1">MA.RM_351</strain>
    </source>
</reference>
<gene>
    <name evidence="1" type="ORF">G9B64_001008</name>
</gene>
<accession>A0A749WIM8</accession>
<name>A0A749WIM8_SALER</name>
<dbReference type="AlphaFoldDB" id="A0A749WIM8"/>
<reference evidence="1" key="1">
    <citation type="journal article" date="2018" name="Genome Biol.">
        <title>SKESA: strategic k-mer extension for scrupulous assemblies.</title>
        <authorList>
            <person name="Souvorov A."/>
            <person name="Agarwala R."/>
            <person name="Lipman D.J."/>
        </authorList>
    </citation>
    <scope>NUCLEOTIDE SEQUENCE</scope>
    <source>
        <strain evidence="1">MA.RM_351</strain>
    </source>
</reference>
<proteinExistence type="predicted"/>
<evidence type="ECO:0008006" key="2">
    <source>
        <dbReference type="Google" id="ProtNLM"/>
    </source>
</evidence>
<sequence length="150" mass="16401">MQQVKIYTASPSDLSPPVQSESFCVDMVLASDYAELEEKFMALAAENAGLKAAKEIIRHLNVNREEANFCGIDDCYIDDAVAAMITPVTDAFLAEVRAIELDSLAGVAETMLIKFSNQQCSSDMHEVVGWKMILQQAANRAAQLRKGVAQ</sequence>
<comment type="caution">
    <text evidence="1">The sequence shown here is derived from an EMBL/GenBank/DDBJ whole genome shotgun (WGS) entry which is preliminary data.</text>
</comment>
<protein>
    <recommendedName>
        <fullName evidence="2">Ead/Ea22-like family protein</fullName>
    </recommendedName>
</protein>
<dbReference type="EMBL" id="DAAVSR010000002">
    <property type="protein sequence ID" value="HAF5844115.1"/>
    <property type="molecule type" value="Genomic_DNA"/>
</dbReference>